<dbReference type="SUPFAM" id="SSF48600">
    <property type="entry name" value="Chorismate mutase II"/>
    <property type="match status" value="1"/>
</dbReference>
<organism evidence="3 4">
    <name type="scientific">Alicyclobacillus tolerans</name>
    <dbReference type="NCBI Taxonomy" id="90970"/>
    <lineage>
        <taxon>Bacteria</taxon>
        <taxon>Bacillati</taxon>
        <taxon>Bacillota</taxon>
        <taxon>Bacilli</taxon>
        <taxon>Bacillales</taxon>
        <taxon>Alicyclobacillaceae</taxon>
        <taxon>Alicyclobacillus</taxon>
    </lineage>
</organism>
<evidence type="ECO:0000313" key="3">
    <source>
        <dbReference type="EMBL" id="SHK20135.1"/>
    </source>
</evidence>
<dbReference type="PANTHER" id="PTHR38041">
    <property type="entry name" value="CHORISMATE MUTASE"/>
    <property type="match status" value="1"/>
</dbReference>
<dbReference type="GO" id="GO:0004106">
    <property type="term" value="F:chorismate mutase activity"/>
    <property type="evidence" value="ECO:0007669"/>
    <property type="project" value="InterPro"/>
</dbReference>
<accession>A0A1M6QIZ7</accession>
<dbReference type="EMBL" id="FRAF01000010">
    <property type="protein sequence ID" value="SHK20135.1"/>
    <property type="molecule type" value="Genomic_DNA"/>
</dbReference>
<feature type="domain" description="Chorismate mutase" evidence="2">
    <location>
        <begin position="1"/>
        <end position="91"/>
    </location>
</feature>
<dbReference type="Proteomes" id="UP000184016">
    <property type="component" value="Unassembled WGS sequence"/>
</dbReference>
<dbReference type="SMART" id="SM00830">
    <property type="entry name" value="CM_2"/>
    <property type="match status" value="1"/>
</dbReference>
<evidence type="ECO:0000313" key="4">
    <source>
        <dbReference type="Proteomes" id="UP000184016"/>
    </source>
</evidence>
<dbReference type="InterPro" id="IPR036263">
    <property type="entry name" value="Chorismate_II_sf"/>
</dbReference>
<dbReference type="OrthoDB" id="2377157at2"/>
<dbReference type="GO" id="GO:0009697">
    <property type="term" value="P:salicylic acid biosynthetic process"/>
    <property type="evidence" value="ECO:0007669"/>
    <property type="project" value="TreeGrafter"/>
</dbReference>
<sequence length="93" mass="10877">MDDQELQTLRGKIDEIDDQLIACLAERMQLVLEVAARKLEIDCPIVQQNRAIEVENHYIHMGKALGLDSQFMTDIFHKIHNESCRMQARLWQI</sequence>
<keyword evidence="1" id="KW-0413">Isomerase</keyword>
<dbReference type="RefSeq" id="WP_072873873.1">
    <property type="nucleotide sequence ID" value="NZ_FRAF01000010.1"/>
</dbReference>
<keyword evidence="4" id="KW-1185">Reference proteome</keyword>
<dbReference type="AlphaFoldDB" id="A0A1M6QIZ7"/>
<protein>
    <submittedName>
        <fullName evidence="3">Chorismate mutase</fullName>
    </submittedName>
</protein>
<dbReference type="Gene3D" id="1.20.59.10">
    <property type="entry name" value="Chorismate mutase"/>
    <property type="match status" value="1"/>
</dbReference>
<dbReference type="Pfam" id="PF01817">
    <property type="entry name" value="CM_2"/>
    <property type="match status" value="1"/>
</dbReference>
<dbReference type="STRING" id="1830138.SAMN05443507_11017"/>
<reference evidence="4" key="1">
    <citation type="submission" date="2016-11" db="EMBL/GenBank/DDBJ databases">
        <authorList>
            <person name="Varghese N."/>
            <person name="Submissions S."/>
        </authorList>
    </citation>
    <scope>NUCLEOTIDE SEQUENCE [LARGE SCALE GENOMIC DNA]</scope>
    <source>
        <strain evidence="4">USBA-503</strain>
    </source>
</reference>
<name>A0A1M6QIZ7_9BACL</name>
<dbReference type="PROSITE" id="PS51168">
    <property type="entry name" value="CHORISMATE_MUT_2"/>
    <property type="match status" value="1"/>
</dbReference>
<gene>
    <name evidence="3" type="ORF">SAMN05443507_11017</name>
</gene>
<dbReference type="InterPro" id="IPR051331">
    <property type="entry name" value="Chorismate_mutase-related"/>
</dbReference>
<dbReference type="GO" id="GO:0046417">
    <property type="term" value="P:chorismate metabolic process"/>
    <property type="evidence" value="ECO:0007669"/>
    <property type="project" value="InterPro"/>
</dbReference>
<dbReference type="PANTHER" id="PTHR38041:SF1">
    <property type="entry name" value="CHORISMATE MUTASE"/>
    <property type="match status" value="1"/>
</dbReference>
<dbReference type="InterPro" id="IPR002701">
    <property type="entry name" value="CM_II_prokaryot"/>
</dbReference>
<dbReference type="InterPro" id="IPR036979">
    <property type="entry name" value="CM_dom_sf"/>
</dbReference>
<proteinExistence type="predicted"/>
<evidence type="ECO:0000256" key="1">
    <source>
        <dbReference type="ARBA" id="ARBA00023235"/>
    </source>
</evidence>
<evidence type="ECO:0000259" key="2">
    <source>
        <dbReference type="PROSITE" id="PS51168"/>
    </source>
</evidence>